<dbReference type="InterPro" id="IPR016024">
    <property type="entry name" value="ARM-type_fold"/>
</dbReference>
<sequence>MNDAQKLNGVEKNEDLGNSASHDLSNESNESNNSNASYEPLTAVYEHLRHSSDSKELHEFAIKELPDRSDQAGFSRATALLEAVAGNSNTPEEDRVRLATVMPFPNILVKLSQDESSNVRLAVAKNENAKNWLVGRLTKDSCAQVRDAALCNPRTSWKMRLEGAQTNGVSAKTLDYLASLGASEESDDSPVLSAMVRRAVALNPGVSQPTLIALSKDKDSDVSLAASEVLNKS</sequence>
<feature type="compositionally biased region" description="Low complexity" evidence="1">
    <location>
        <begin position="26"/>
        <end position="37"/>
    </location>
</feature>
<organism evidence="2 3">
    <name type="scientific">Gardnerella vaginalis</name>
    <dbReference type="NCBI Taxonomy" id="2702"/>
    <lineage>
        <taxon>Bacteria</taxon>
        <taxon>Bacillati</taxon>
        <taxon>Actinomycetota</taxon>
        <taxon>Actinomycetes</taxon>
        <taxon>Bifidobacteriales</taxon>
        <taxon>Bifidobacteriaceae</taxon>
        <taxon>Gardnerella</taxon>
    </lineage>
</organism>
<evidence type="ECO:0000313" key="2">
    <source>
        <dbReference type="EMBL" id="RFD77179.1"/>
    </source>
</evidence>
<reference evidence="2 3" key="1">
    <citation type="submission" date="2016-02" db="EMBL/GenBank/DDBJ databases">
        <title>Gardnerella vaginalis Subgroups Defined by cpn60 Sequencing and Sialidase Activity in Isolates from Canada, Belgium and Kenya.</title>
        <authorList>
            <person name="Schellenberg J."/>
            <person name="Paramel Jayaprakash T."/>
            <person name="Withana Gamage N."/>
            <person name="Patterson M.H."/>
            <person name="Vaneechoutte M."/>
            <person name="Hill J.E."/>
        </authorList>
    </citation>
    <scope>NUCLEOTIDE SEQUENCE [LARGE SCALE GENOMIC DNA]</scope>
    <source>
        <strain evidence="2 3">N144</strain>
    </source>
</reference>
<accession>A0A3E1IW32</accession>
<dbReference type="Gene3D" id="1.25.10.10">
    <property type="entry name" value="Leucine-rich Repeat Variant"/>
    <property type="match status" value="1"/>
</dbReference>
<dbReference type="SUPFAM" id="SSF48371">
    <property type="entry name" value="ARM repeat"/>
    <property type="match status" value="1"/>
</dbReference>
<protein>
    <submittedName>
        <fullName evidence="2">AbrB family transcriptional regulator</fullName>
    </submittedName>
</protein>
<evidence type="ECO:0000313" key="3">
    <source>
        <dbReference type="Proteomes" id="UP000258533"/>
    </source>
</evidence>
<name>A0A3E1IW32_GARVA</name>
<dbReference type="InterPro" id="IPR011989">
    <property type="entry name" value="ARM-like"/>
</dbReference>
<feature type="region of interest" description="Disordered" evidence="1">
    <location>
        <begin position="1"/>
        <end position="40"/>
    </location>
</feature>
<proteinExistence type="predicted"/>
<comment type="caution">
    <text evidence="2">The sequence shown here is derived from an EMBL/GenBank/DDBJ whole genome shotgun (WGS) entry which is preliminary data.</text>
</comment>
<dbReference type="Proteomes" id="UP000258533">
    <property type="component" value="Unassembled WGS sequence"/>
</dbReference>
<evidence type="ECO:0000256" key="1">
    <source>
        <dbReference type="SAM" id="MobiDB-lite"/>
    </source>
</evidence>
<gene>
    <name evidence="2" type="ORF">AXE73_00730</name>
</gene>
<dbReference type="RefSeq" id="WP_116689352.1">
    <property type="nucleotide sequence ID" value="NZ_LRTT01000001.1"/>
</dbReference>
<dbReference type="EMBL" id="LRTT01000001">
    <property type="protein sequence ID" value="RFD77179.1"/>
    <property type="molecule type" value="Genomic_DNA"/>
</dbReference>
<dbReference type="AlphaFoldDB" id="A0A3E1IW32"/>